<dbReference type="EMBL" id="QAOQ01000001">
    <property type="protein sequence ID" value="PTR00778.1"/>
    <property type="molecule type" value="Genomic_DNA"/>
</dbReference>
<evidence type="ECO:0000313" key="3">
    <source>
        <dbReference type="EMBL" id="PTR00778.1"/>
    </source>
</evidence>
<gene>
    <name evidence="3" type="ORF">C8P68_1015</name>
</gene>
<keyword evidence="3" id="KW-0808">Transferase</keyword>
<protein>
    <submittedName>
        <fullName evidence="3">Type 1 glutamine amidotransferase</fullName>
    </submittedName>
</protein>
<name>A0A2T5JEC2_9SPHI</name>
<proteinExistence type="predicted"/>
<keyword evidence="1" id="KW-0732">Signal</keyword>
<evidence type="ECO:0000259" key="2">
    <source>
        <dbReference type="Pfam" id="PF06283"/>
    </source>
</evidence>
<feature type="domain" description="ThuA-like" evidence="2">
    <location>
        <begin position="28"/>
        <end position="253"/>
    </location>
</feature>
<dbReference type="RefSeq" id="WP_107826230.1">
    <property type="nucleotide sequence ID" value="NZ_CP160205.1"/>
</dbReference>
<feature type="chain" id="PRO_5015760519" evidence="1">
    <location>
        <begin position="22"/>
        <end position="303"/>
    </location>
</feature>
<sequence>MKRLILCLLACLFCLSGFTQSKHKKPIKVLIVDGYSNHDWQQTTKIVSLILGKSGLFSISVSTAPGNPADSVAWAAWEPQFKKYDVVIQNTNNIQNPKLKWPRRVQAELENYVKNGGGLYILHSANNAYPDWDEYNKIIGLGWRPKTFGYALTVDSLGKIDSIPPNEGKGTYHNDRSNLLIQVLNNHPINKGYPKQWLTPDVELYRFARGPAQNLTVLSYAKDPLTGINWPVEWIVKYGKGRVYVSSMGHLWKGDIYPISYRCVGFQTTMIRAAEWLGSGKVTYPVPANFPTAAEISEVADKN</sequence>
<dbReference type="GO" id="GO:0016740">
    <property type="term" value="F:transferase activity"/>
    <property type="evidence" value="ECO:0007669"/>
    <property type="project" value="UniProtKB-KW"/>
</dbReference>
<dbReference type="Gene3D" id="3.40.50.880">
    <property type="match status" value="1"/>
</dbReference>
<dbReference type="Pfam" id="PF06283">
    <property type="entry name" value="ThuA"/>
    <property type="match status" value="1"/>
</dbReference>
<comment type="caution">
    <text evidence="3">The sequence shown here is derived from an EMBL/GenBank/DDBJ whole genome shotgun (WGS) entry which is preliminary data.</text>
</comment>
<dbReference type="OrthoDB" id="9785923at2"/>
<dbReference type="AlphaFoldDB" id="A0A2T5JEC2"/>
<dbReference type="InterPro" id="IPR029010">
    <property type="entry name" value="ThuA-like"/>
</dbReference>
<keyword evidence="3" id="KW-0315">Glutamine amidotransferase</keyword>
<dbReference type="PANTHER" id="PTHR40469:SF2">
    <property type="entry name" value="GALACTOSE-BINDING DOMAIN-LIKE SUPERFAMILY PROTEIN"/>
    <property type="match status" value="1"/>
</dbReference>
<evidence type="ECO:0000256" key="1">
    <source>
        <dbReference type="SAM" id="SignalP"/>
    </source>
</evidence>
<dbReference type="PANTHER" id="PTHR40469">
    <property type="entry name" value="SECRETED GLYCOSYL HYDROLASE"/>
    <property type="match status" value="1"/>
</dbReference>
<evidence type="ECO:0000313" key="4">
    <source>
        <dbReference type="Proteomes" id="UP000244168"/>
    </source>
</evidence>
<dbReference type="InterPro" id="IPR029062">
    <property type="entry name" value="Class_I_gatase-like"/>
</dbReference>
<accession>A0A2T5JEC2</accession>
<reference evidence="3 4" key="1">
    <citation type="submission" date="2018-04" db="EMBL/GenBank/DDBJ databases">
        <title>Genomic Encyclopedia of Archaeal and Bacterial Type Strains, Phase II (KMG-II): from individual species to whole genera.</title>
        <authorList>
            <person name="Goeker M."/>
        </authorList>
    </citation>
    <scope>NUCLEOTIDE SEQUENCE [LARGE SCALE GENOMIC DNA]</scope>
    <source>
        <strain evidence="3 4">DSM 26809</strain>
    </source>
</reference>
<keyword evidence="4" id="KW-1185">Reference proteome</keyword>
<dbReference type="Proteomes" id="UP000244168">
    <property type="component" value="Unassembled WGS sequence"/>
</dbReference>
<organism evidence="3 4">
    <name type="scientific">Mucilaginibacter yixingensis</name>
    <dbReference type="NCBI Taxonomy" id="1295612"/>
    <lineage>
        <taxon>Bacteria</taxon>
        <taxon>Pseudomonadati</taxon>
        <taxon>Bacteroidota</taxon>
        <taxon>Sphingobacteriia</taxon>
        <taxon>Sphingobacteriales</taxon>
        <taxon>Sphingobacteriaceae</taxon>
        <taxon>Mucilaginibacter</taxon>
    </lineage>
</organism>
<dbReference type="SUPFAM" id="SSF52317">
    <property type="entry name" value="Class I glutamine amidotransferase-like"/>
    <property type="match status" value="1"/>
</dbReference>
<feature type="signal peptide" evidence="1">
    <location>
        <begin position="1"/>
        <end position="21"/>
    </location>
</feature>